<comment type="subcellular location">
    <subcellularLocation>
        <location evidence="1">Cell membrane</location>
        <topology evidence="1">Multi-pass membrane protein</topology>
    </subcellularLocation>
</comment>
<dbReference type="OrthoDB" id="9810206at2"/>
<name>A0A418WLS6_9SPHN</name>
<evidence type="ECO:0000256" key="6">
    <source>
        <dbReference type="ARBA" id="ARBA00023136"/>
    </source>
</evidence>
<dbReference type="GO" id="GO:0005886">
    <property type="term" value="C:plasma membrane"/>
    <property type="evidence" value="ECO:0007669"/>
    <property type="project" value="UniProtKB-SubCell"/>
</dbReference>
<evidence type="ECO:0000313" key="9">
    <source>
        <dbReference type="Proteomes" id="UP000286100"/>
    </source>
</evidence>
<reference evidence="8 9" key="1">
    <citation type="submission" date="2018-09" db="EMBL/GenBank/DDBJ databases">
        <authorList>
            <person name="Zhu H."/>
        </authorList>
    </citation>
    <scope>NUCLEOTIDE SEQUENCE [LARGE SCALE GENOMIC DNA]</scope>
    <source>
        <strain evidence="8 9">K2R01-6</strain>
    </source>
</reference>
<keyword evidence="4 7" id="KW-0812">Transmembrane</keyword>
<comment type="similarity">
    <text evidence="2">Belongs to the DoxX family.</text>
</comment>
<feature type="transmembrane region" description="Helical" evidence="7">
    <location>
        <begin position="99"/>
        <end position="120"/>
    </location>
</feature>
<evidence type="ECO:0000313" key="8">
    <source>
        <dbReference type="EMBL" id="RJF90960.1"/>
    </source>
</evidence>
<evidence type="ECO:0000256" key="1">
    <source>
        <dbReference type="ARBA" id="ARBA00004651"/>
    </source>
</evidence>
<accession>A0A418WLS6</accession>
<comment type="caution">
    <text evidence="8">The sequence shown here is derived from an EMBL/GenBank/DDBJ whole genome shotgun (WGS) entry which is preliminary data.</text>
</comment>
<gene>
    <name evidence="8" type="ORF">D3876_12450</name>
</gene>
<organism evidence="8 9">
    <name type="scientific">Sphingomonas cavernae</name>
    <dbReference type="NCBI Taxonomy" id="2320861"/>
    <lineage>
        <taxon>Bacteria</taxon>
        <taxon>Pseudomonadati</taxon>
        <taxon>Pseudomonadota</taxon>
        <taxon>Alphaproteobacteria</taxon>
        <taxon>Sphingomonadales</taxon>
        <taxon>Sphingomonadaceae</taxon>
        <taxon>Sphingomonas</taxon>
    </lineage>
</organism>
<dbReference type="EMBL" id="QYUM01000003">
    <property type="protein sequence ID" value="RJF90960.1"/>
    <property type="molecule type" value="Genomic_DNA"/>
</dbReference>
<dbReference type="InterPro" id="IPR051907">
    <property type="entry name" value="DoxX-like_oxidoreductase"/>
</dbReference>
<dbReference type="InterPro" id="IPR032808">
    <property type="entry name" value="DoxX"/>
</dbReference>
<dbReference type="Proteomes" id="UP000286100">
    <property type="component" value="Unassembled WGS sequence"/>
</dbReference>
<protein>
    <submittedName>
        <fullName evidence="8">DoxX family protein</fullName>
    </submittedName>
</protein>
<feature type="transmembrane region" description="Helical" evidence="7">
    <location>
        <begin position="7"/>
        <end position="26"/>
    </location>
</feature>
<evidence type="ECO:0000256" key="2">
    <source>
        <dbReference type="ARBA" id="ARBA00006679"/>
    </source>
</evidence>
<evidence type="ECO:0000256" key="3">
    <source>
        <dbReference type="ARBA" id="ARBA00022475"/>
    </source>
</evidence>
<proteinExistence type="inferred from homology"/>
<keyword evidence="6 7" id="KW-0472">Membrane</keyword>
<dbReference type="PANTHER" id="PTHR33452">
    <property type="entry name" value="OXIDOREDUCTASE CATD-RELATED"/>
    <property type="match status" value="1"/>
</dbReference>
<keyword evidence="5 7" id="KW-1133">Transmembrane helix</keyword>
<dbReference type="RefSeq" id="WP_119762603.1">
    <property type="nucleotide sequence ID" value="NZ_QYUM01000003.1"/>
</dbReference>
<dbReference type="PANTHER" id="PTHR33452:SF1">
    <property type="entry name" value="INNER MEMBRANE PROTEIN YPHA-RELATED"/>
    <property type="match status" value="1"/>
</dbReference>
<keyword evidence="9" id="KW-1185">Reference proteome</keyword>
<feature type="transmembrane region" description="Helical" evidence="7">
    <location>
        <begin position="70"/>
        <end position="87"/>
    </location>
</feature>
<evidence type="ECO:0000256" key="7">
    <source>
        <dbReference type="SAM" id="Phobius"/>
    </source>
</evidence>
<feature type="transmembrane region" description="Helical" evidence="7">
    <location>
        <begin position="46"/>
        <end position="63"/>
    </location>
</feature>
<dbReference type="AlphaFoldDB" id="A0A418WLS6"/>
<evidence type="ECO:0000256" key="4">
    <source>
        <dbReference type="ARBA" id="ARBA00022692"/>
    </source>
</evidence>
<evidence type="ECO:0000256" key="5">
    <source>
        <dbReference type="ARBA" id="ARBA00022989"/>
    </source>
</evidence>
<keyword evidence="3" id="KW-1003">Cell membrane</keyword>
<dbReference type="Pfam" id="PF07681">
    <property type="entry name" value="DoxX"/>
    <property type="match status" value="1"/>
</dbReference>
<sequence>MSIISSLFALIGRILLSAIFIISGIGKMTDISGTAAYMATAGLPTNLAWPVAIFELVAGLAILLGIFARLAALLLAIFCLLAALMFHNDFADPMQAAHFWKNVGLAGGFFSLFAYGTLAHSFDAWRARRRTVVVEREPGTTPVEPDRRPWSWRWRNRRV</sequence>